<dbReference type="Gene3D" id="3.90.190.20">
    <property type="entry name" value="Mur ligase, C-terminal domain"/>
    <property type="match status" value="1"/>
</dbReference>
<evidence type="ECO:0000259" key="8">
    <source>
        <dbReference type="Pfam" id="PF08245"/>
    </source>
</evidence>
<dbReference type="GO" id="GO:0008360">
    <property type="term" value="P:regulation of cell shape"/>
    <property type="evidence" value="ECO:0007669"/>
    <property type="project" value="InterPro"/>
</dbReference>
<dbReference type="Gene3D" id="3.40.50.720">
    <property type="entry name" value="NAD(P)-binding Rossmann-like Domain"/>
    <property type="match status" value="1"/>
</dbReference>
<dbReference type="InterPro" id="IPR036615">
    <property type="entry name" value="Mur_ligase_C_dom_sf"/>
</dbReference>
<dbReference type="PANTHER" id="PTHR43692">
    <property type="entry name" value="UDP-N-ACETYLMURAMOYLALANINE--D-GLUTAMATE LIGASE"/>
    <property type="match status" value="1"/>
</dbReference>
<dbReference type="InterPro" id="IPR036565">
    <property type="entry name" value="Mur-like_cat_sf"/>
</dbReference>
<dbReference type="EC" id="6.3.2.9" evidence="9"/>
<dbReference type="HAMAP" id="MF_00639">
    <property type="entry name" value="MurD"/>
    <property type="match status" value="1"/>
</dbReference>
<evidence type="ECO:0000256" key="3">
    <source>
        <dbReference type="ARBA" id="ARBA00022490"/>
    </source>
</evidence>
<dbReference type="GO" id="GO:0005524">
    <property type="term" value="F:ATP binding"/>
    <property type="evidence" value="ECO:0007669"/>
    <property type="project" value="UniProtKB-KW"/>
</dbReference>
<gene>
    <name evidence="9" type="primary">murD_24</name>
    <name evidence="9" type="ORF">SDC9_66784</name>
</gene>
<accession>A0A644XVY9</accession>
<sequence length="484" mass="53181">MTVLVKGNFQAVLKYPVKLDIIRRRIWRVPKDMNDKILNFYAGLTDKKVAVLGVGVSNTPLIRMLVSHGAKVSARDKNLNCPAKAELEALGVDMKFGADYLEDIDADLIFKTPGMRFDLPELVAARHRGATVTSEMEVFFDLCPCKLIAVTGSDGKSTTTTLISELLKAGGYTVHVGGNLGKPLLPEIETIKPTDIAVLELSSFQLHTMRKSPQVAVVTNLSPNHLDIHRSMEEYVDAKRNIFRYQGEDDLLVLNLDNEITRSFIPEAKGKVITFGKAGDYHTDQGHNIYHHGTLLLKRSEVLLRGDHNIENYMAAIAAVRDFVSDDAIHTVASTFKGLVHRLELVRTLDGVNYYNDSIASSPTRTMACLNSFEKKPIILAGGYDKKIPFDTLGEALVRQAKAVILVGATADKIAAAIDAAGGGIPVMRRNNMQEAVMAARETALPGDDVVLSPACASFDLYKNFEERGNIFKKIVADLSEKTR</sequence>
<keyword evidence="3" id="KW-0963">Cytoplasm</keyword>
<name>A0A644XVY9_9ZZZZ</name>
<evidence type="ECO:0000256" key="2">
    <source>
        <dbReference type="ARBA" id="ARBA00004752"/>
    </source>
</evidence>
<dbReference type="AlphaFoldDB" id="A0A644XVY9"/>
<dbReference type="EMBL" id="VSSQ01003363">
    <property type="protein sequence ID" value="MPM20355.1"/>
    <property type="molecule type" value="Genomic_DNA"/>
</dbReference>
<dbReference type="SUPFAM" id="SSF53623">
    <property type="entry name" value="MurD-like peptide ligases, catalytic domain"/>
    <property type="match status" value="1"/>
</dbReference>
<feature type="domain" description="Mur ligase central" evidence="8">
    <location>
        <begin position="150"/>
        <end position="320"/>
    </location>
</feature>
<feature type="domain" description="Mur ligase C-terminal" evidence="7">
    <location>
        <begin position="341"/>
        <end position="456"/>
    </location>
</feature>
<dbReference type="SUPFAM" id="SSF53244">
    <property type="entry name" value="MurD-like peptide ligases, peptide-binding domain"/>
    <property type="match status" value="1"/>
</dbReference>
<dbReference type="Gene3D" id="3.40.1190.10">
    <property type="entry name" value="Mur-like, catalytic domain"/>
    <property type="match status" value="1"/>
</dbReference>
<evidence type="ECO:0000256" key="4">
    <source>
        <dbReference type="ARBA" id="ARBA00022598"/>
    </source>
</evidence>
<comment type="pathway">
    <text evidence="2">Cell wall biogenesis; peptidoglycan biosynthesis.</text>
</comment>
<evidence type="ECO:0000313" key="9">
    <source>
        <dbReference type="EMBL" id="MPM20355.1"/>
    </source>
</evidence>
<keyword evidence="5" id="KW-0547">Nucleotide-binding</keyword>
<dbReference type="GO" id="GO:0051301">
    <property type="term" value="P:cell division"/>
    <property type="evidence" value="ECO:0007669"/>
    <property type="project" value="InterPro"/>
</dbReference>
<dbReference type="InterPro" id="IPR013221">
    <property type="entry name" value="Mur_ligase_cen"/>
</dbReference>
<dbReference type="GO" id="GO:0008764">
    <property type="term" value="F:UDP-N-acetylmuramoylalanine-D-glutamate ligase activity"/>
    <property type="evidence" value="ECO:0007669"/>
    <property type="project" value="UniProtKB-EC"/>
</dbReference>
<dbReference type="InterPro" id="IPR004101">
    <property type="entry name" value="Mur_ligase_C"/>
</dbReference>
<organism evidence="9">
    <name type="scientific">bioreactor metagenome</name>
    <dbReference type="NCBI Taxonomy" id="1076179"/>
    <lineage>
        <taxon>unclassified sequences</taxon>
        <taxon>metagenomes</taxon>
        <taxon>ecological metagenomes</taxon>
    </lineage>
</organism>
<evidence type="ECO:0000256" key="5">
    <source>
        <dbReference type="ARBA" id="ARBA00022741"/>
    </source>
</evidence>
<dbReference type="NCBIfam" id="TIGR01087">
    <property type="entry name" value="murD"/>
    <property type="match status" value="1"/>
</dbReference>
<dbReference type="InterPro" id="IPR005762">
    <property type="entry name" value="MurD"/>
</dbReference>
<proteinExistence type="inferred from homology"/>
<keyword evidence="6" id="KW-0067">ATP-binding</keyword>
<evidence type="ECO:0000256" key="6">
    <source>
        <dbReference type="ARBA" id="ARBA00022840"/>
    </source>
</evidence>
<dbReference type="PANTHER" id="PTHR43692:SF1">
    <property type="entry name" value="UDP-N-ACETYLMURAMOYLALANINE--D-GLUTAMATE LIGASE"/>
    <property type="match status" value="1"/>
</dbReference>
<evidence type="ECO:0000256" key="1">
    <source>
        <dbReference type="ARBA" id="ARBA00004496"/>
    </source>
</evidence>
<comment type="caution">
    <text evidence="9">The sequence shown here is derived from an EMBL/GenBank/DDBJ whole genome shotgun (WGS) entry which is preliminary data.</text>
</comment>
<keyword evidence="4 9" id="KW-0436">Ligase</keyword>
<dbReference type="UniPathway" id="UPA00219"/>
<dbReference type="GO" id="GO:0005737">
    <property type="term" value="C:cytoplasm"/>
    <property type="evidence" value="ECO:0007669"/>
    <property type="project" value="UniProtKB-SubCell"/>
</dbReference>
<evidence type="ECO:0000259" key="7">
    <source>
        <dbReference type="Pfam" id="PF02875"/>
    </source>
</evidence>
<reference evidence="9" key="1">
    <citation type="submission" date="2019-08" db="EMBL/GenBank/DDBJ databases">
        <authorList>
            <person name="Kucharzyk K."/>
            <person name="Murdoch R.W."/>
            <person name="Higgins S."/>
            <person name="Loffler F."/>
        </authorList>
    </citation>
    <scope>NUCLEOTIDE SEQUENCE</scope>
</reference>
<dbReference type="SUPFAM" id="SSF51984">
    <property type="entry name" value="MurCD N-terminal domain"/>
    <property type="match status" value="1"/>
</dbReference>
<dbReference type="Pfam" id="PF21799">
    <property type="entry name" value="MurD-like_N"/>
    <property type="match status" value="1"/>
</dbReference>
<dbReference type="Pfam" id="PF02875">
    <property type="entry name" value="Mur_ligase_C"/>
    <property type="match status" value="1"/>
</dbReference>
<protein>
    <submittedName>
        <fullName evidence="9">UDP-N-acetylmuramoylalanine--D-glutamate ligase</fullName>
        <ecNumber evidence="9">6.3.2.9</ecNumber>
    </submittedName>
</protein>
<dbReference type="GO" id="GO:0009252">
    <property type="term" value="P:peptidoglycan biosynthetic process"/>
    <property type="evidence" value="ECO:0007669"/>
    <property type="project" value="UniProtKB-UniPathway"/>
</dbReference>
<dbReference type="Pfam" id="PF08245">
    <property type="entry name" value="Mur_ligase_M"/>
    <property type="match status" value="1"/>
</dbReference>
<comment type="subcellular location">
    <subcellularLocation>
        <location evidence="1">Cytoplasm</location>
    </subcellularLocation>
</comment>